<dbReference type="SUPFAM" id="SSF56024">
    <property type="entry name" value="Phospholipase D/nuclease"/>
    <property type="match status" value="2"/>
</dbReference>
<evidence type="ECO:0000256" key="1">
    <source>
        <dbReference type="SAM" id="MobiDB-lite"/>
    </source>
</evidence>
<dbReference type="InterPro" id="IPR025202">
    <property type="entry name" value="PLD-like_dom"/>
</dbReference>
<dbReference type="Gene3D" id="3.30.870.10">
    <property type="entry name" value="Endonuclease Chain A"/>
    <property type="match status" value="2"/>
</dbReference>
<dbReference type="PANTHER" id="PTHR21248">
    <property type="entry name" value="CARDIOLIPIN SYNTHASE"/>
    <property type="match status" value="1"/>
</dbReference>
<keyword evidence="4" id="KW-1185">Reference proteome</keyword>
<reference evidence="3 4" key="1">
    <citation type="submission" date="2017-12" db="EMBL/GenBank/DDBJ databases">
        <title>Sequencing, de novo assembly and annotation of complete genome of a new Thraustochytrid species, strain FCC1311.</title>
        <authorList>
            <person name="Sedici K."/>
            <person name="Godart F."/>
            <person name="Aiese Cigliano R."/>
            <person name="Sanseverino W."/>
            <person name="Barakat M."/>
            <person name="Ortet P."/>
            <person name="Marechal E."/>
            <person name="Cagnac O."/>
            <person name="Amato A."/>
        </authorList>
    </citation>
    <scope>NUCLEOTIDE SEQUENCE [LARGE SCALE GENOMIC DNA]</scope>
</reference>
<name>A0A2R5GX82_9STRA</name>
<feature type="domain" description="PLD phosphodiesterase" evidence="2">
    <location>
        <begin position="499"/>
        <end position="526"/>
    </location>
</feature>
<dbReference type="CDD" id="cd09110">
    <property type="entry name" value="PLDc_CLS_1"/>
    <property type="match status" value="1"/>
</dbReference>
<dbReference type="GO" id="GO:0008808">
    <property type="term" value="F:cardiolipin synthase activity"/>
    <property type="evidence" value="ECO:0007669"/>
    <property type="project" value="TreeGrafter"/>
</dbReference>
<dbReference type="FunCoup" id="A0A2R5GX82">
    <property type="interactions" value="15"/>
</dbReference>
<accession>A0A2R5GX82</accession>
<gene>
    <name evidence="3" type="ORF">FCC1311_111622</name>
</gene>
<dbReference type="CDD" id="cd09159">
    <property type="entry name" value="PLDc_ybhO_like_2"/>
    <property type="match status" value="1"/>
</dbReference>
<dbReference type="SMART" id="SM00155">
    <property type="entry name" value="PLDc"/>
    <property type="match status" value="2"/>
</dbReference>
<dbReference type="InParanoid" id="A0A2R5GX82"/>
<sequence length="587" mass="65337">MLAAARAAWSRVASAGTTTRTAAGGAVAVRGETAVQKWGATPVVRDLVCGNRVSALHDGAEGFPALHEAIEAAREEVLFEMYWFESDKAGWGIARRLIDAAKRGVAVRVVYDGFGCMDADKGMFEEMRRNGCEVLEFNPIPPWQRKFRIDRIFRRDHRKMMVVDRSVAFTGGMNICDFWLPKEEGGDAWRDVIVRIEGPVVPAFAGIFERLVGPLREGNDDRGDASLDDEDAVGCSKTIRPTFLRALLGWRAANSGHFQEIRDELALSVDKGRDSMTRSLLKRLNALPDDTLMLFPVGVRQENTVNTASDAWWSAQGRLRVGLFQTAQTEAALEGAAASMTASAPASGPGLSERPPAGSLAGSLAASPANSSGDPKDAHFASYAGLRPRDLFFEQVQTRWQKLGSNVQIITNDALSERNTIRRGYLRALQNAKRQITIVNSYFLPCSSIRRELYRAADRGVDVRIVVPGEKTDLQSVRLATHAMYERMLSKGIQLYEYMPSVLHSKVCIIDGEVSTVGTYNLDYRSWYYNLEIVTVIHDKGFATDLLARIQHDIDHACIKVEHSTWLTRSWAKRLAESFFYTFRHHM</sequence>
<dbReference type="Proteomes" id="UP000241890">
    <property type="component" value="Unassembled WGS sequence"/>
</dbReference>
<feature type="region of interest" description="Disordered" evidence="1">
    <location>
        <begin position="342"/>
        <end position="376"/>
    </location>
</feature>
<evidence type="ECO:0000259" key="2">
    <source>
        <dbReference type="PROSITE" id="PS50035"/>
    </source>
</evidence>
<dbReference type="GO" id="GO:0016020">
    <property type="term" value="C:membrane"/>
    <property type="evidence" value="ECO:0007669"/>
    <property type="project" value="TreeGrafter"/>
</dbReference>
<feature type="compositionally biased region" description="Low complexity" evidence="1">
    <location>
        <begin position="342"/>
        <end position="373"/>
    </location>
</feature>
<organism evidence="3 4">
    <name type="scientific">Hondaea fermentalgiana</name>
    <dbReference type="NCBI Taxonomy" id="2315210"/>
    <lineage>
        <taxon>Eukaryota</taxon>
        <taxon>Sar</taxon>
        <taxon>Stramenopiles</taxon>
        <taxon>Bigyra</taxon>
        <taxon>Labyrinthulomycetes</taxon>
        <taxon>Thraustochytrida</taxon>
        <taxon>Thraustochytriidae</taxon>
        <taxon>Hondaea</taxon>
    </lineage>
</organism>
<dbReference type="OrthoDB" id="14911at2759"/>
<comment type="caution">
    <text evidence="3">The sequence shown here is derived from an EMBL/GenBank/DDBJ whole genome shotgun (WGS) entry which is preliminary data.</text>
</comment>
<dbReference type="GO" id="GO:0032049">
    <property type="term" value="P:cardiolipin biosynthetic process"/>
    <property type="evidence" value="ECO:0007669"/>
    <property type="project" value="UniProtKB-ARBA"/>
</dbReference>
<dbReference type="PROSITE" id="PS50035">
    <property type="entry name" value="PLD"/>
    <property type="match status" value="2"/>
</dbReference>
<dbReference type="PANTHER" id="PTHR21248:SF23">
    <property type="entry name" value="CARDIOLIPIN SYNTHASE B"/>
    <property type="match status" value="1"/>
</dbReference>
<proteinExistence type="predicted"/>
<feature type="domain" description="PLD phosphodiesterase" evidence="2">
    <location>
        <begin position="152"/>
        <end position="179"/>
    </location>
</feature>
<dbReference type="EMBL" id="BEYU01000234">
    <property type="protein sequence ID" value="GBG34939.1"/>
    <property type="molecule type" value="Genomic_DNA"/>
</dbReference>
<dbReference type="InterPro" id="IPR001736">
    <property type="entry name" value="PLipase_D/transphosphatidylase"/>
</dbReference>
<dbReference type="Pfam" id="PF13091">
    <property type="entry name" value="PLDc_2"/>
    <property type="match status" value="2"/>
</dbReference>
<dbReference type="AlphaFoldDB" id="A0A2R5GX82"/>
<evidence type="ECO:0000313" key="3">
    <source>
        <dbReference type="EMBL" id="GBG34939.1"/>
    </source>
</evidence>
<evidence type="ECO:0000313" key="4">
    <source>
        <dbReference type="Proteomes" id="UP000241890"/>
    </source>
</evidence>
<protein>
    <submittedName>
        <fullName evidence="3">Cardiolipin synthase</fullName>
    </submittedName>
</protein>